<name>A0ABS4NEP1_9THEO</name>
<dbReference type="RefSeq" id="WP_209453403.1">
    <property type="nucleotide sequence ID" value="NZ_JAGGLT010000008.1"/>
</dbReference>
<protein>
    <submittedName>
        <fullName evidence="1">Uncharacterized protein</fullName>
    </submittedName>
</protein>
<comment type="caution">
    <text evidence="1">The sequence shown here is derived from an EMBL/GenBank/DDBJ whole genome shotgun (WGS) entry which is preliminary data.</text>
</comment>
<gene>
    <name evidence="1" type="ORF">J2Z80_001013</name>
</gene>
<dbReference type="Proteomes" id="UP001166402">
    <property type="component" value="Unassembled WGS sequence"/>
</dbReference>
<evidence type="ECO:0000313" key="1">
    <source>
        <dbReference type="EMBL" id="MBP2071498.1"/>
    </source>
</evidence>
<keyword evidence="2" id="KW-1185">Reference proteome</keyword>
<proteinExistence type="predicted"/>
<sequence>MDRLKEGNNILIFPEDRNKKYNDVLDKFNTGFINVAKMYFKEYGELISFYPLCVNKNQNRISDR</sequence>
<evidence type="ECO:0000313" key="2">
    <source>
        <dbReference type="Proteomes" id="UP001166402"/>
    </source>
</evidence>
<reference evidence="1" key="1">
    <citation type="submission" date="2021-03" db="EMBL/GenBank/DDBJ databases">
        <title>Genomic Encyclopedia of Type Strains, Phase IV (KMG-IV): sequencing the most valuable type-strain genomes for metagenomic binning, comparative biology and taxonomic classification.</title>
        <authorList>
            <person name="Goeker M."/>
        </authorList>
    </citation>
    <scope>NUCLEOTIDE SEQUENCE</scope>
    <source>
        <strain evidence="1">DSM 101588</strain>
    </source>
</reference>
<organism evidence="1 2">
    <name type="scientific">Thermoanaerobacterium butyriciformans</name>
    <dbReference type="NCBI Taxonomy" id="1702242"/>
    <lineage>
        <taxon>Bacteria</taxon>
        <taxon>Bacillati</taxon>
        <taxon>Bacillota</taxon>
        <taxon>Clostridia</taxon>
        <taxon>Thermoanaerobacterales</taxon>
        <taxon>Thermoanaerobacteraceae</taxon>
        <taxon>Thermoanaerobacterium</taxon>
    </lineage>
</organism>
<dbReference type="EMBL" id="JAGGLT010000008">
    <property type="protein sequence ID" value="MBP2071498.1"/>
    <property type="molecule type" value="Genomic_DNA"/>
</dbReference>
<accession>A0ABS4NEP1</accession>